<reference evidence="1 2" key="1">
    <citation type="submission" date="2019-06" db="EMBL/GenBank/DDBJ databases">
        <title>Whole genome sequence for Rhodospirillaceae sp. R148.</title>
        <authorList>
            <person name="Wang G."/>
        </authorList>
    </citation>
    <scope>NUCLEOTIDE SEQUENCE [LARGE SCALE GENOMIC DNA]</scope>
    <source>
        <strain evidence="1 2">R148</strain>
    </source>
</reference>
<dbReference type="OrthoDB" id="8905727at2"/>
<organism evidence="1 2">
    <name type="scientific">Denitrobaculum tricleocarpae</name>
    <dbReference type="NCBI Taxonomy" id="2591009"/>
    <lineage>
        <taxon>Bacteria</taxon>
        <taxon>Pseudomonadati</taxon>
        <taxon>Pseudomonadota</taxon>
        <taxon>Alphaproteobacteria</taxon>
        <taxon>Rhodospirillales</taxon>
        <taxon>Rhodospirillaceae</taxon>
        <taxon>Denitrobaculum</taxon>
    </lineage>
</organism>
<keyword evidence="2" id="KW-1185">Reference proteome</keyword>
<comment type="caution">
    <text evidence="1">The sequence shown here is derived from an EMBL/GenBank/DDBJ whole genome shotgun (WGS) entry which is preliminary data.</text>
</comment>
<evidence type="ECO:0000313" key="1">
    <source>
        <dbReference type="EMBL" id="TQV76128.1"/>
    </source>
</evidence>
<protein>
    <submittedName>
        <fullName evidence="1">Uncharacterized protein</fullName>
    </submittedName>
</protein>
<name>A0A545TG04_9PROT</name>
<dbReference type="AlphaFoldDB" id="A0A545TG04"/>
<gene>
    <name evidence="1" type="ORF">FKG95_21015</name>
</gene>
<sequence length="132" mass="15422">MFTFDTTSDPFLRMSLTGTVTEDDERSYLEALKQLSERQSPFGLISIIDIESGEVTHETRRAQNMWFKENRAHLAEVCFGLVRVRPKIDPEESDEAFIRAMPFPTRRVAREEDVLPILRDWLELYDNKRGQA</sequence>
<dbReference type="Proteomes" id="UP000315252">
    <property type="component" value="Unassembled WGS sequence"/>
</dbReference>
<dbReference type="RefSeq" id="WP_142898391.1">
    <property type="nucleotide sequence ID" value="NZ_ML660059.1"/>
</dbReference>
<evidence type="ECO:0000313" key="2">
    <source>
        <dbReference type="Proteomes" id="UP000315252"/>
    </source>
</evidence>
<dbReference type="EMBL" id="VHSH01000008">
    <property type="protein sequence ID" value="TQV76128.1"/>
    <property type="molecule type" value="Genomic_DNA"/>
</dbReference>
<proteinExistence type="predicted"/>
<accession>A0A545TG04</accession>